<dbReference type="CDD" id="cd04301">
    <property type="entry name" value="NAT_SF"/>
    <property type="match status" value="1"/>
</dbReference>
<name>A0A4U1MGZ5_9BACL</name>
<organism evidence="2 3">
    <name type="scientific">Guptibacillus hwajinpoensis</name>
    <dbReference type="NCBI Taxonomy" id="208199"/>
    <lineage>
        <taxon>Bacteria</taxon>
        <taxon>Bacillati</taxon>
        <taxon>Bacillota</taxon>
        <taxon>Bacilli</taxon>
        <taxon>Bacillales</taxon>
        <taxon>Guptibacillaceae</taxon>
        <taxon>Guptibacillus</taxon>
    </lineage>
</organism>
<proteinExistence type="predicted"/>
<evidence type="ECO:0000313" key="2">
    <source>
        <dbReference type="EMBL" id="TKD69981.1"/>
    </source>
</evidence>
<sequence>MLKQIPKMWDTKRLIIEDLKDNDIQIVQELYEQGSYIKQWSGNGLDSKYIQRCFTTGDLPPNGMKEQFKIQVLRIKDTELNVGILSTYHGHPNPETFYINYLYIDKEYQSQGLGQEVVIGLLSILKHTKYDEVRANVSIKNWQAIRFWTQLGLNTINGFFGDKEHSDSSFADMELRKRL</sequence>
<gene>
    <name evidence="2" type="ORF">FBF83_12000</name>
</gene>
<dbReference type="RefSeq" id="WP_136947399.1">
    <property type="nucleotide sequence ID" value="NZ_SWFM01000003.1"/>
</dbReference>
<dbReference type="Pfam" id="PF13302">
    <property type="entry name" value="Acetyltransf_3"/>
    <property type="match status" value="1"/>
</dbReference>
<dbReference type="Proteomes" id="UP000310541">
    <property type="component" value="Unassembled WGS sequence"/>
</dbReference>
<reference evidence="2 3" key="1">
    <citation type="submission" date="2019-04" db="EMBL/GenBank/DDBJ databases">
        <title>Genome sequence of Bacillus hwajinpoensis strain Y2.</title>
        <authorList>
            <person name="Fair J.L."/>
            <person name="Maclea K.S."/>
        </authorList>
    </citation>
    <scope>NUCLEOTIDE SEQUENCE [LARGE SCALE GENOMIC DNA]</scope>
    <source>
        <strain evidence="2 3">Y2</strain>
    </source>
</reference>
<dbReference type="Gene3D" id="3.40.630.30">
    <property type="match status" value="1"/>
</dbReference>
<accession>A0A4U1MGZ5</accession>
<dbReference type="EMBL" id="SWFM01000003">
    <property type="protein sequence ID" value="TKD69981.1"/>
    <property type="molecule type" value="Genomic_DNA"/>
</dbReference>
<protein>
    <submittedName>
        <fullName evidence="2">GNAT family N-acetyltransferase</fullName>
    </submittedName>
</protein>
<dbReference type="GO" id="GO:0016747">
    <property type="term" value="F:acyltransferase activity, transferring groups other than amino-acyl groups"/>
    <property type="evidence" value="ECO:0007669"/>
    <property type="project" value="InterPro"/>
</dbReference>
<evidence type="ECO:0000313" key="3">
    <source>
        <dbReference type="Proteomes" id="UP000310541"/>
    </source>
</evidence>
<dbReference type="AlphaFoldDB" id="A0A4U1MGZ5"/>
<evidence type="ECO:0000259" key="1">
    <source>
        <dbReference type="PROSITE" id="PS51186"/>
    </source>
</evidence>
<feature type="domain" description="N-acetyltransferase" evidence="1">
    <location>
        <begin position="14"/>
        <end position="179"/>
    </location>
</feature>
<dbReference type="InterPro" id="IPR000182">
    <property type="entry name" value="GNAT_dom"/>
</dbReference>
<keyword evidence="2" id="KW-0808">Transferase</keyword>
<dbReference type="OrthoDB" id="9782266at2"/>
<dbReference type="InterPro" id="IPR016181">
    <property type="entry name" value="Acyl_CoA_acyltransferase"/>
</dbReference>
<dbReference type="SUPFAM" id="SSF55729">
    <property type="entry name" value="Acyl-CoA N-acyltransferases (Nat)"/>
    <property type="match status" value="1"/>
</dbReference>
<dbReference type="PROSITE" id="PS51186">
    <property type="entry name" value="GNAT"/>
    <property type="match status" value="1"/>
</dbReference>
<comment type="caution">
    <text evidence="2">The sequence shown here is derived from an EMBL/GenBank/DDBJ whole genome shotgun (WGS) entry which is preliminary data.</text>
</comment>